<dbReference type="Gene3D" id="2.40.128.340">
    <property type="match status" value="1"/>
</dbReference>
<dbReference type="SUPFAM" id="SSF54001">
    <property type="entry name" value="Cysteine proteinases"/>
    <property type="match status" value="1"/>
</dbReference>
<comment type="caution">
    <text evidence="3">The sequence shown here is derived from an EMBL/GenBank/DDBJ whole genome shotgun (WGS) entry which is preliminary data.</text>
</comment>
<dbReference type="PANTHER" id="PTHR46580">
    <property type="entry name" value="SENSOR KINASE-RELATED"/>
    <property type="match status" value="1"/>
</dbReference>
<dbReference type="Pfam" id="PF13517">
    <property type="entry name" value="FG-GAP_3"/>
    <property type="match status" value="2"/>
</dbReference>
<evidence type="ECO:0000313" key="4">
    <source>
        <dbReference type="Proteomes" id="UP001552479"/>
    </source>
</evidence>
<dbReference type="EMBL" id="JBFASG010000013">
    <property type="protein sequence ID" value="MEV4924332.1"/>
    <property type="molecule type" value="Genomic_DNA"/>
</dbReference>
<evidence type="ECO:0000313" key="3">
    <source>
        <dbReference type="EMBL" id="MEV4924332.1"/>
    </source>
</evidence>
<dbReference type="PANTHER" id="PTHR46580:SF4">
    <property type="entry name" value="ATP_GTP-BINDING PROTEIN"/>
    <property type="match status" value="1"/>
</dbReference>
<dbReference type="InterPro" id="IPR013517">
    <property type="entry name" value="FG-GAP"/>
</dbReference>
<keyword evidence="1 2" id="KW-0732">Signal</keyword>
<dbReference type="SUPFAM" id="SSF69318">
    <property type="entry name" value="Integrin alpha N-terminal domain"/>
    <property type="match status" value="1"/>
</dbReference>
<dbReference type="RefSeq" id="WP_366088356.1">
    <property type="nucleotide sequence ID" value="NZ_JBFASG010000013.1"/>
</dbReference>
<keyword evidence="4" id="KW-1185">Reference proteome</keyword>
<feature type="signal peptide" evidence="2">
    <location>
        <begin position="1"/>
        <end position="20"/>
    </location>
</feature>
<evidence type="ECO:0000256" key="1">
    <source>
        <dbReference type="ARBA" id="ARBA00022729"/>
    </source>
</evidence>
<protein>
    <submittedName>
        <fullName evidence="3">VCBS repeat-containing protein</fullName>
    </submittedName>
</protein>
<dbReference type="Proteomes" id="UP001552479">
    <property type="component" value="Unassembled WGS sequence"/>
</dbReference>
<reference evidence="3 4" key="1">
    <citation type="submission" date="2024-06" db="EMBL/GenBank/DDBJ databases">
        <title>The Natural Products Discovery Center: Release of the First 8490 Sequenced Strains for Exploring Actinobacteria Biosynthetic Diversity.</title>
        <authorList>
            <person name="Kalkreuter E."/>
            <person name="Kautsar S.A."/>
            <person name="Yang D."/>
            <person name="Bader C.D."/>
            <person name="Teijaro C.N."/>
            <person name="Fluegel L."/>
            <person name="Davis C.M."/>
            <person name="Simpson J.R."/>
            <person name="Lauterbach L."/>
            <person name="Steele A.D."/>
            <person name="Gui C."/>
            <person name="Meng S."/>
            <person name="Li G."/>
            <person name="Viehrig K."/>
            <person name="Ye F."/>
            <person name="Su P."/>
            <person name="Kiefer A.F."/>
            <person name="Nichols A."/>
            <person name="Cepeda A.J."/>
            <person name="Yan W."/>
            <person name="Fan B."/>
            <person name="Jiang Y."/>
            <person name="Adhikari A."/>
            <person name="Zheng C.-J."/>
            <person name="Schuster L."/>
            <person name="Cowan T.M."/>
            <person name="Smanski M.J."/>
            <person name="Chevrette M.G."/>
            <person name="De Carvalho L.P.S."/>
            <person name="Shen B."/>
        </authorList>
    </citation>
    <scope>NUCLEOTIDE SEQUENCE [LARGE SCALE GENOMIC DNA]</scope>
    <source>
        <strain evidence="3 4">NPDC053791</strain>
    </source>
</reference>
<evidence type="ECO:0000256" key="2">
    <source>
        <dbReference type="SAM" id="SignalP"/>
    </source>
</evidence>
<dbReference type="InterPro" id="IPR038765">
    <property type="entry name" value="Papain-like_cys_pep_sf"/>
</dbReference>
<accession>A0ABV3IVN0</accession>
<proteinExistence type="predicted"/>
<sequence>MSAVSITLACTFAGGSLVMAAEASAAPADARRSAADDPADGNYDLGGEGTEQVVVEEDDTAEFFPVAGASKEAPRITRSETLKRADTWVGKGIRYSQTGSYKGHRTDCSGYVSMVWRLSTDMTTDTFGPRGVTQKIKKGDLKAGDALLMPKSDRAGHIVLFDKWVNADHTRYVGYELSPSGVQHHELPYPYWPRYANSFYPVRNKSIVDDAQLPLDPGMTEITAGDFTRDSRPDLVAVQVSTGKLFLYPGTGKTGLDTFSDRVEIGAGGWNAMRNLTVGDFTGDGRPDLVATRRKDGKLFLYPGTSGKGLGVLGERVEIGSGAWNGMRHVTAGDFTGDGKTDIVAAKSDTGQLFVYPGTRKSGLDALGDRIEIGTGAWNGMNKVVAGDFNGDGRPDIVATKTETGELFLYPGTAKPGLESLDKRIEIGSDGWNDISDYAAADLNNDGTDDLAAVDSAPHQTGKLYLYRGNGKGFNKRTEIGAGGW</sequence>
<dbReference type="InterPro" id="IPR028994">
    <property type="entry name" value="Integrin_alpha_N"/>
</dbReference>
<dbReference type="Gene3D" id="2.130.10.130">
    <property type="entry name" value="Integrin alpha, N-terminal"/>
    <property type="match status" value="1"/>
</dbReference>
<organism evidence="3 4">
    <name type="scientific">Streptomyces roseoverticillatus</name>
    <dbReference type="NCBI Taxonomy" id="66429"/>
    <lineage>
        <taxon>Bacteria</taxon>
        <taxon>Bacillati</taxon>
        <taxon>Actinomycetota</taxon>
        <taxon>Actinomycetes</taxon>
        <taxon>Kitasatosporales</taxon>
        <taxon>Streptomycetaceae</taxon>
        <taxon>Streptomyces</taxon>
    </lineage>
</organism>
<name>A0ABV3IVN0_9ACTN</name>
<dbReference type="Gene3D" id="3.90.1720.10">
    <property type="entry name" value="endopeptidase domain like (from Nostoc punctiforme)"/>
    <property type="match status" value="1"/>
</dbReference>
<feature type="chain" id="PRO_5047262121" evidence="2">
    <location>
        <begin position="21"/>
        <end position="485"/>
    </location>
</feature>
<gene>
    <name evidence="3" type="ORF">AB0L03_16045</name>
</gene>